<accession>A0A8X6I685</accession>
<sequence>MIWPVLPFFKFIGTPKNKSVRPWGTLGPWAHPEAPGGDRAPFALTPGMTFGDSPACRFAGRCSAAMPVGGTKFLPNYEIHDYVVSPTIDLNASAF</sequence>
<dbReference type="AlphaFoldDB" id="A0A8X6I685"/>
<dbReference type="Proteomes" id="UP000886998">
    <property type="component" value="Unassembled WGS sequence"/>
</dbReference>
<reference evidence="1" key="1">
    <citation type="submission" date="2020-08" db="EMBL/GenBank/DDBJ databases">
        <title>Multicomponent nature underlies the extraordinary mechanical properties of spider dragline silk.</title>
        <authorList>
            <person name="Kono N."/>
            <person name="Nakamura H."/>
            <person name="Mori M."/>
            <person name="Yoshida Y."/>
            <person name="Ohtoshi R."/>
            <person name="Malay A.D."/>
            <person name="Moran D.A.P."/>
            <person name="Tomita M."/>
            <person name="Numata K."/>
            <person name="Arakawa K."/>
        </authorList>
    </citation>
    <scope>NUCLEOTIDE SEQUENCE</scope>
</reference>
<evidence type="ECO:0000313" key="1">
    <source>
        <dbReference type="EMBL" id="GFS32482.1"/>
    </source>
</evidence>
<gene>
    <name evidence="1" type="ORF">TNIN_467341</name>
</gene>
<comment type="caution">
    <text evidence="1">The sequence shown here is derived from an EMBL/GenBank/DDBJ whole genome shotgun (WGS) entry which is preliminary data.</text>
</comment>
<organism evidence="1 2">
    <name type="scientific">Trichonephila inaurata madagascariensis</name>
    <dbReference type="NCBI Taxonomy" id="2747483"/>
    <lineage>
        <taxon>Eukaryota</taxon>
        <taxon>Metazoa</taxon>
        <taxon>Ecdysozoa</taxon>
        <taxon>Arthropoda</taxon>
        <taxon>Chelicerata</taxon>
        <taxon>Arachnida</taxon>
        <taxon>Araneae</taxon>
        <taxon>Araneomorphae</taxon>
        <taxon>Entelegynae</taxon>
        <taxon>Araneoidea</taxon>
        <taxon>Nephilidae</taxon>
        <taxon>Trichonephila</taxon>
        <taxon>Trichonephila inaurata</taxon>
    </lineage>
</organism>
<proteinExistence type="predicted"/>
<evidence type="ECO:0000313" key="2">
    <source>
        <dbReference type="Proteomes" id="UP000886998"/>
    </source>
</evidence>
<name>A0A8X6I685_9ARAC</name>
<dbReference type="EMBL" id="BMAV01024359">
    <property type="protein sequence ID" value="GFS32482.1"/>
    <property type="molecule type" value="Genomic_DNA"/>
</dbReference>
<protein>
    <submittedName>
        <fullName evidence="1">Uncharacterized protein</fullName>
    </submittedName>
</protein>
<keyword evidence="2" id="KW-1185">Reference proteome</keyword>